<dbReference type="Pfam" id="PF07249">
    <property type="entry name" value="Cerato-platanin"/>
    <property type="match status" value="1"/>
</dbReference>
<sequence>MKLSVILAPLALISSLVSALTVSYDTAYDNAGQSLDTVACSNGPNGLETRGFTTFGSLPTFPRIGGAPSITAWDSPNCGGCWNLTYVNPQGKSTSIVITAIDVATPNYNIGLNAMNQLTNNQAVALGRVTITAAALPASSCGL</sequence>
<dbReference type="SUPFAM" id="SSF50685">
    <property type="entry name" value="Barwin-like endoglucanases"/>
    <property type="match status" value="1"/>
</dbReference>
<proteinExistence type="inferred from homology"/>
<dbReference type="CDD" id="cd22778">
    <property type="entry name" value="DPBB_CEPL-like"/>
    <property type="match status" value="1"/>
</dbReference>
<evidence type="ECO:0000256" key="3">
    <source>
        <dbReference type="ARBA" id="ARBA00022525"/>
    </source>
</evidence>
<feature type="signal peptide" evidence="4">
    <location>
        <begin position="1"/>
        <end position="19"/>
    </location>
</feature>
<dbReference type="Proteomes" id="UP000054270">
    <property type="component" value="Unassembled WGS sequence"/>
</dbReference>
<dbReference type="AlphaFoldDB" id="A0A0D2NGX9"/>
<accession>A0A0D2NGX9</accession>
<evidence type="ECO:0000313" key="5">
    <source>
        <dbReference type="EMBL" id="KJA15936.1"/>
    </source>
</evidence>
<feature type="chain" id="PRO_5002248046" description="Cerato-platanin" evidence="4">
    <location>
        <begin position="20"/>
        <end position="143"/>
    </location>
</feature>
<evidence type="ECO:0000313" key="6">
    <source>
        <dbReference type="Proteomes" id="UP000054270"/>
    </source>
</evidence>
<protein>
    <recommendedName>
        <fullName evidence="7">Cerato-platanin</fullName>
    </recommendedName>
</protein>
<dbReference type="STRING" id="945553.A0A0D2NGX9"/>
<evidence type="ECO:0000256" key="1">
    <source>
        <dbReference type="ARBA" id="ARBA00004613"/>
    </source>
</evidence>
<evidence type="ECO:0000256" key="4">
    <source>
        <dbReference type="SAM" id="SignalP"/>
    </source>
</evidence>
<dbReference type="Gene3D" id="2.40.40.10">
    <property type="entry name" value="RlpA-like domain"/>
    <property type="match status" value="1"/>
</dbReference>
<organism evidence="5 6">
    <name type="scientific">Hypholoma sublateritium (strain FD-334 SS-4)</name>
    <dbReference type="NCBI Taxonomy" id="945553"/>
    <lineage>
        <taxon>Eukaryota</taxon>
        <taxon>Fungi</taxon>
        <taxon>Dikarya</taxon>
        <taxon>Basidiomycota</taxon>
        <taxon>Agaricomycotina</taxon>
        <taxon>Agaricomycetes</taxon>
        <taxon>Agaricomycetidae</taxon>
        <taxon>Agaricales</taxon>
        <taxon>Agaricineae</taxon>
        <taxon>Strophariaceae</taxon>
        <taxon>Hypholoma</taxon>
    </lineage>
</organism>
<name>A0A0D2NGX9_HYPSF</name>
<evidence type="ECO:0000256" key="2">
    <source>
        <dbReference type="ARBA" id="ARBA00010421"/>
    </source>
</evidence>
<dbReference type="OMA" id="NIAESAM"/>
<reference evidence="6" key="1">
    <citation type="submission" date="2014-04" db="EMBL/GenBank/DDBJ databases">
        <title>Evolutionary Origins and Diversification of the Mycorrhizal Mutualists.</title>
        <authorList>
            <consortium name="DOE Joint Genome Institute"/>
            <consortium name="Mycorrhizal Genomics Consortium"/>
            <person name="Kohler A."/>
            <person name="Kuo A."/>
            <person name="Nagy L.G."/>
            <person name="Floudas D."/>
            <person name="Copeland A."/>
            <person name="Barry K.W."/>
            <person name="Cichocki N."/>
            <person name="Veneault-Fourrey C."/>
            <person name="LaButti K."/>
            <person name="Lindquist E.A."/>
            <person name="Lipzen A."/>
            <person name="Lundell T."/>
            <person name="Morin E."/>
            <person name="Murat C."/>
            <person name="Riley R."/>
            <person name="Ohm R."/>
            <person name="Sun H."/>
            <person name="Tunlid A."/>
            <person name="Henrissat B."/>
            <person name="Grigoriev I.V."/>
            <person name="Hibbett D.S."/>
            <person name="Martin F."/>
        </authorList>
    </citation>
    <scope>NUCLEOTIDE SEQUENCE [LARGE SCALE GENOMIC DNA]</scope>
    <source>
        <strain evidence="6">FD-334 SS-4</strain>
    </source>
</reference>
<dbReference type="InterPro" id="IPR036908">
    <property type="entry name" value="RlpA-like_sf"/>
</dbReference>
<keyword evidence="4" id="KW-0732">Signal</keyword>
<keyword evidence="6" id="KW-1185">Reference proteome</keyword>
<dbReference type="InterPro" id="IPR010829">
    <property type="entry name" value="Cerato-platanin"/>
</dbReference>
<evidence type="ECO:0008006" key="7">
    <source>
        <dbReference type="Google" id="ProtNLM"/>
    </source>
</evidence>
<comment type="similarity">
    <text evidence="2">Belongs to the cerato-platanin family.</text>
</comment>
<keyword evidence="3" id="KW-0964">Secreted</keyword>
<comment type="subcellular location">
    <subcellularLocation>
        <location evidence="1">Secreted</location>
    </subcellularLocation>
</comment>
<gene>
    <name evidence="5" type="ORF">HYPSUDRAFT_71710</name>
</gene>
<dbReference type="GO" id="GO:0005576">
    <property type="term" value="C:extracellular region"/>
    <property type="evidence" value="ECO:0007669"/>
    <property type="project" value="UniProtKB-SubCell"/>
</dbReference>
<dbReference type="OrthoDB" id="4898945at2759"/>
<dbReference type="EMBL" id="KN817631">
    <property type="protein sequence ID" value="KJA15936.1"/>
    <property type="molecule type" value="Genomic_DNA"/>
</dbReference>